<dbReference type="SUPFAM" id="SSF47072">
    <property type="entry name" value="Cysteine alpha-hairpin motif"/>
    <property type="match status" value="1"/>
</dbReference>
<dbReference type="Proteomes" id="UP000652761">
    <property type="component" value="Unassembled WGS sequence"/>
</dbReference>
<keyword evidence="2" id="KW-1185">Reference proteome</keyword>
<proteinExistence type="predicted"/>
<organism evidence="1 2">
    <name type="scientific">Colocasia esculenta</name>
    <name type="common">Wild taro</name>
    <name type="synonym">Arum esculentum</name>
    <dbReference type="NCBI Taxonomy" id="4460"/>
    <lineage>
        <taxon>Eukaryota</taxon>
        <taxon>Viridiplantae</taxon>
        <taxon>Streptophyta</taxon>
        <taxon>Embryophyta</taxon>
        <taxon>Tracheophyta</taxon>
        <taxon>Spermatophyta</taxon>
        <taxon>Magnoliopsida</taxon>
        <taxon>Liliopsida</taxon>
        <taxon>Araceae</taxon>
        <taxon>Aroideae</taxon>
        <taxon>Colocasieae</taxon>
        <taxon>Colocasia</taxon>
    </lineage>
</organism>
<dbReference type="PANTHER" id="PTHR48150:SF1">
    <property type="entry name" value="COX19 FAMILY PROTEIN (CHCH MOTIF)"/>
    <property type="match status" value="1"/>
</dbReference>
<dbReference type="OrthoDB" id="770435at2759"/>
<comment type="caution">
    <text evidence="1">The sequence shown here is derived from an EMBL/GenBank/DDBJ whole genome shotgun (WGS) entry which is preliminary data.</text>
</comment>
<accession>A0A843TJR1</accession>
<gene>
    <name evidence="1" type="ORF">Taro_002017</name>
</gene>
<feature type="non-terminal residue" evidence="1">
    <location>
        <position position="1"/>
    </location>
</feature>
<dbReference type="EMBL" id="NMUH01000045">
    <property type="protein sequence ID" value="MQL69723.1"/>
    <property type="molecule type" value="Genomic_DNA"/>
</dbReference>
<sequence>LRGQVAGIDLRGQVAGIDLPGLEEHNSDKSKCQQQFDDYKECKKREGDDEGMVESLINDKNLETGVLLSIGASISILFGIADSDEDDQTPG</sequence>
<evidence type="ECO:0000313" key="2">
    <source>
        <dbReference type="Proteomes" id="UP000652761"/>
    </source>
</evidence>
<name>A0A843TJR1_COLES</name>
<dbReference type="InterPro" id="IPR009069">
    <property type="entry name" value="Cys_alpha_HP_mot_SF"/>
</dbReference>
<evidence type="ECO:0000313" key="1">
    <source>
        <dbReference type="EMBL" id="MQL69723.1"/>
    </source>
</evidence>
<protein>
    <submittedName>
        <fullName evidence="1">Uncharacterized protein</fullName>
    </submittedName>
</protein>
<dbReference type="AlphaFoldDB" id="A0A843TJR1"/>
<reference evidence="1" key="1">
    <citation type="submission" date="2017-07" db="EMBL/GenBank/DDBJ databases">
        <title>Taro Niue Genome Assembly and Annotation.</title>
        <authorList>
            <person name="Atibalentja N."/>
            <person name="Keating K."/>
            <person name="Fields C.J."/>
        </authorList>
    </citation>
    <scope>NUCLEOTIDE SEQUENCE</scope>
    <source>
        <strain evidence="1">Niue_2</strain>
        <tissue evidence="1">Leaf</tissue>
    </source>
</reference>
<dbReference type="PANTHER" id="PTHR48150">
    <property type="entry name" value="CYTOCHROME C OXIDASE-ASSEMBLY FACTOR COX23, MITOCHONDRIAL"/>
    <property type="match status" value="1"/>
</dbReference>